<reference evidence="1" key="1">
    <citation type="submission" date="2013-11" db="EMBL/GenBank/DDBJ databases">
        <title>The Genome Sequence of Phytophthora parasitica CHvinca01.</title>
        <authorList>
            <consortium name="The Broad Institute Genomics Platform"/>
            <person name="Russ C."/>
            <person name="Tyler B."/>
            <person name="Panabieres F."/>
            <person name="Shan W."/>
            <person name="Tripathy S."/>
            <person name="Grunwald N."/>
            <person name="Machado M."/>
            <person name="Johnson C.S."/>
            <person name="Arredondo F."/>
            <person name="Hong C."/>
            <person name="Coffey M."/>
            <person name="Young S.K."/>
            <person name="Zeng Q."/>
            <person name="Gargeya S."/>
            <person name="Fitzgerald M."/>
            <person name="Abouelleil A."/>
            <person name="Alvarado L."/>
            <person name="Chapman S.B."/>
            <person name="Gainer-Dewar J."/>
            <person name="Goldberg J."/>
            <person name="Griggs A."/>
            <person name="Gujja S."/>
            <person name="Hansen M."/>
            <person name="Howarth C."/>
            <person name="Imamovic A."/>
            <person name="Ireland A."/>
            <person name="Larimer J."/>
            <person name="McCowan C."/>
            <person name="Murphy C."/>
            <person name="Pearson M."/>
            <person name="Poon T.W."/>
            <person name="Priest M."/>
            <person name="Roberts A."/>
            <person name="Saif S."/>
            <person name="Shea T."/>
            <person name="Sykes S."/>
            <person name="Wortman J."/>
            <person name="Nusbaum C."/>
            <person name="Birren B."/>
        </authorList>
    </citation>
    <scope>NUCLEOTIDE SEQUENCE [LARGE SCALE GENOMIC DNA]</scope>
    <source>
        <strain evidence="1">CHvinca01</strain>
    </source>
</reference>
<gene>
    <name evidence="1" type="ORF">L917_20634</name>
</gene>
<proteinExistence type="predicted"/>
<accession>W2K0D0</accession>
<dbReference type="AlphaFoldDB" id="W2K0D0"/>
<organism evidence="1">
    <name type="scientific">Phytophthora nicotianae</name>
    <name type="common">Potato buckeye rot agent</name>
    <name type="synonym">Phytophthora parasitica</name>
    <dbReference type="NCBI Taxonomy" id="4792"/>
    <lineage>
        <taxon>Eukaryota</taxon>
        <taxon>Sar</taxon>
        <taxon>Stramenopiles</taxon>
        <taxon>Oomycota</taxon>
        <taxon>Peronosporomycetes</taxon>
        <taxon>Peronosporales</taxon>
        <taxon>Peronosporaceae</taxon>
        <taxon>Phytophthora</taxon>
    </lineage>
</organism>
<dbReference type="EMBL" id="KI683248">
    <property type="protein sequence ID" value="ETL78577.1"/>
    <property type="molecule type" value="Genomic_DNA"/>
</dbReference>
<protein>
    <submittedName>
        <fullName evidence="1">Uncharacterized protein</fullName>
    </submittedName>
</protein>
<evidence type="ECO:0000313" key="1">
    <source>
        <dbReference type="EMBL" id="ETL78577.1"/>
    </source>
</evidence>
<name>W2K0D0_PHYNI</name>
<sequence>MDARASLTRLGTSLTTQTCSRPTPLWLAKRTSVARGVPTRVLSSRIAS</sequence>
<dbReference type="Proteomes" id="UP000054423">
    <property type="component" value="Unassembled WGS sequence"/>
</dbReference>